<dbReference type="Gene3D" id="3.20.20.140">
    <property type="entry name" value="Metal-dependent hydrolases"/>
    <property type="match status" value="1"/>
</dbReference>
<feature type="chain" id="PRO_5026863980" evidence="2">
    <location>
        <begin position="26"/>
        <end position="426"/>
    </location>
</feature>
<organism evidence="3 4">
    <name type="scientific">Phytoactinopolyspora halotolerans</name>
    <dbReference type="NCBI Taxonomy" id="1981512"/>
    <lineage>
        <taxon>Bacteria</taxon>
        <taxon>Bacillati</taxon>
        <taxon>Actinomycetota</taxon>
        <taxon>Actinomycetes</taxon>
        <taxon>Jiangellales</taxon>
        <taxon>Jiangellaceae</taxon>
        <taxon>Phytoactinopolyspora</taxon>
    </lineage>
</organism>
<dbReference type="Proteomes" id="UP000475214">
    <property type="component" value="Unassembled WGS sequence"/>
</dbReference>
<gene>
    <name evidence="3" type="ORF">G1H10_10265</name>
</gene>
<keyword evidence="4" id="KW-1185">Reference proteome</keyword>
<dbReference type="SUPFAM" id="SSF89550">
    <property type="entry name" value="PHP domain-like"/>
    <property type="match status" value="1"/>
</dbReference>
<dbReference type="InterPro" id="IPR016195">
    <property type="entry name" value="Pol/histidinol_Pase-like"/>
</dbReference>
<name>A0A6L9S712_9ACTN</name>
<evidence type="ECO:0000256" key="2">
    <source>
        <dbReference type="SAM" id="SignalP"/>
    </source>
</evidence>
<proteinExistence type="predicted"/>
<reference evidence="3 4" key="1">
    <citation type="submission" date="2020-02" db="EMBL/GenBank/DDBJ databases">
        <authorList>
            <person name="Li X.-J."/>
            <person name="Han X.-M."/>
        </authorList>
    </citation>
    <scope>NUCLEOTIDE SEQUENCE [LARGE SCALE GENOMIC DNA]</scope>
    <source>
        <strain evidence="3 4">CCTCC AB 2017055</strain>
    </source>
</reference>
<dbReference type="NCBIfam" id="NF038032">
    <property type="entry name" value="CehA_McbA_metalo"/>
    <property type="match status" value="1"/>
</dbReference>
<evidence type="ECO:0000313" key="4">
    <source>
        <dbReference type="Proteomes" id="UP000475214"/>
    </source>
</evidence>
<feature type="signal peptide" evidence="2">
    <location>
        <begin position="1"/>
        <end position="25"/>
    </location>
</feature>
<dbReference type="AlphaFoldDB" id="A0A6L9S712"/>
<comment type="caution">
    <text evidence="3">The sequence shown here is derived from an EMBL/GenBank/DDBJ whole genome shotgun (WGS) entry which is preliminary data.</text>
</comment>
<accession>A0A6L9S712</accession>
<feature type="region of interest" description="Disordered" evidence="1">
    <location>
        <begin position="25"/>
        <end position="47"/>
    </location>
</feature>
<protein>
    <submittedName>
        <fullName evidence="3">CehA/McbA family metallohydrolase</fullName>
    </submittedName>
</protein>
<evidence type="ECO:0000313" key="3">
    <source>
        <dbReference type="EMBL" id="NEE00551.1"/>
    </source>
</evidence>
<keyword evidence="2" id="KW-0732">Signal</keyword>
<keyword evidence="3" id="KW-0378">Hydrolase</keyword>
<dbReference type="CDD" id="cd07432">
    <property type="entry name" value="PHP_HisPPase"/>
    <property type="match status" value="1"/>
</dbReference>
<sequence>MSRRNLLAVTGGLLMVAAAPGTAAASTTRPAAVGTPQSVPLPGAARASRLQRRTTLVHADLHNHTVLSDGDGDPEQAFASMREAGLDVAALTDHATLSAGLLGILDPLLPPGASEITGISPRDFELVEKLADAADDPGSYTAIRGFEWSHPLLGHANVWFTEDFTDVLDAFAMDRFYDWLTSERWGLFGHRRGGAAGVAGFNHPGREPRRFSEFALQPKALDQMVSMEIFNRRDDYLFRGWSDGTPSPLVTCLNAGWRTGLTGVTDEHGDDWGFHEGKGRSGLWVTENTRAGVLAAMRARRFFATRVSGLRFDATADDVHMGGTLDVARRDVRFAVDLDRGPQWDGKPLLIQVLRPGTDIPEVADVIPARTGGLTRFTVSLDVADGDWVVLRVSDPDRPNDAPGPEGHPCNDWGVAYSSPWWLEPA</sequence>
<dbReference type="EMBL" id="JAAGOA010000006">
    <property type="protein sequence ID" value="NEE00551.1"/>
    <property type="molecule type" value="Genomic_DNA"/>
</dbReference>
<dbReference type="GO" id="GO:0016787">
    <property type="term" value="F:hydrolase activity"/>
    <property type="evidence" value="ECO:0007669"/>
    <property type="project" value="UniProtKB-KW"/>
</dbReference>
<evidence type="ECO:0000256" key="1">
    <source>
        <dbReference type="SAM" id="MobiDB-lite"/>
    </source>
</evidence>